<dbReference type="RefSeq" id="WP_102482119.1">
    <property type="nucleotide sequence ID" value="NZ_MCSW01000113.1"/>
</dbReference>
<reference evidence="2" key="1">
    <citation type="submission" date="2016-07" db="EMBL/GenBank/DDBJ databases">
        <title>Nontailed viruses are major unrecognized killers of bacteria in the ocean.</title>
        <authorList>
            <person name="Kauffman K."/>
            <person name="Hussain F."/>
            <person name="Yang J."/>
            <person name="Arevalo P."/>
            <person name="Brown J."/>
            <person name="Cutler M."/>
            <person name="Kelly L."/>
            <person name="Polz M.F."/>
        </authorList>
    </citation>
    <scope>NUCLEOTIDE SEQUENCE [LARGE SCALE GENOMIC DNA]</scope>
    <source>
        <strain evidence="2">10N.286.54.F3</strain>
    </source>
</reference>
<proteinExistence type="predicted"/>
<accession>A0A2N7CHC3</accession>
<name>A0A2N7CHC3_VIBSP</name>
<protein>
    <submittedName>
        <fullName evidence="1">Uncharacterized protein</fullName>
    </submittedName>
</protein>
<evidence type="ECO:0000313" key="1">
    <source>
        <dbReference type="EMBL" id="PMF25603.1"/>
    </source>
</evidence>
<gene>
    <name evidence="1" type="ORF">BCV19_00705</name>
</gene>
<evidence type="ECO:0000313" key="2">
    <source>
        <dbReference type="Proteomes" id="UP000235405"/>
    </source>
</evidence>
<dbReference type="Proteomes" id="UP000235405">
    <property type="component" value="Unassembled WGS sequence"/>
</dbReference>
<dbReference type="AlphaFoldDB" id="A0A2N7CHC3"/>
<comment type="caution">
    <text evidence="1">The sequence shown here is derived from an EMBL/GenBank/DDBJ whole genome shotgun (WGS) entry which is preliminary data.</text>
</comment>
<organism evidence="1 2">
    <name type="scientific">Vibrio splendidus</name>
    <dbReference type="NCBI Taxonomy" id="29497"/>
    <lineage>
        <taxon>Bacteria</taxon>
        <taxon>Pseudomonadati</taxon>
        <taxon>Pseudomonadota</taxon>
        <taxon>Gammaproteobacteria</taxon>
        <taxon>Vibrionales</taxon>
        <taxon>Vibrionaceae</taxon>
        <taxon>Vibrio</taxon>
    </lineage>
</organism>
<sequence length="189" mass="21079">MKNQIAIVEPAAQLSRQSLDTLNSVAGHVFNNGAVEIEFHGVQPNAKLPMTGVIFQLSHQGIEAEGYVPIEDIQRLLALDIQHLDSEYVSYLLAQKAAKYGVSGIRYVDEDAHEFLPLVEAQFCLGEFTMKGALKVKKLFVEEAFLRTKKQEISEQLKLSVSWAPFETALHTEEIATLTAHDLVLVYPK</sequence>
<dbReference type="EMBL" id="MCSW01000113">
    <property type="protein sequence ID" value="PMF25603.1"/>
    <property type="molecule type" value="Genomic_DNA"/>
</dbReference>